<proteinExistence type="predicted"/>
<dbReference type="InterPro" id="IPR029033">
    <property type="entry name" value="His_PPase_superfam"/>
</dbReference>
<dbReference type="Pfam" id="PF00300">
    <property type="entry name" value="His_Phos_1"/>
    <property type="match status" value="1"/>
</dbReference>
<dbReference type="SUPFAM" id="SSF53254">
    <property type="entry name" value="Phosphoglycerate mutase-like"/>
    <property type="match status" value="1"/>
</dbReference>
<dbReference type="Gene3D" id="3.40.50.1240">
    <property type="entry name" value="Phosphoglycerate mutase-like"/>
    <property type="match status" value="1"/>
</dbReference>
<dbReference type="RefSeq" id="WP_090966623.1">
    <property type="nucleotide sequence ID" value="NZ_CP181348.1"/>
</dbReference>
<dbReference type="AlphaFoldDB" id="A0A7W6FWC1"/>
<comment type="caution">
    <text evidence="1">The sequence shown here is derived from an EMBL/GenBank/DDBJ whole genome shotgun (WGS) entry which is preliminary data.</text>
</comment>
<evidence type="ECO:0000313" key="2">
    <source>
        <dbReference type="Proteomes" id="UP000531216"/>
    </source>
</evidence>
<dbReference type="EMBL" id="JACIDO010000020">
    <property type="protein sequence ID" value="MBB3938174.1"/>
    <property type="molecule type" value="Genomic_DNA"/>
</dbReference>
<evidence type="ECO:0000313" key="1">
    <source>
        <dbReference type="EMBL" id="MBB3938174.1"/>
    </source>
</evidence>
<name>A0A7W6FWC1_9HYPH</name>
<sequence length="190" mass="20348">MASLLFVTHPEVVVDPAVPIERWQLSHKGIERIRAFSRSSVCADVRTVWASGETKAIEAAGILAGALGLGIQVSKDLGENDRSATGFLPPAEFEAVADAFFANPNTSIHGWERAIDAQTRVRQAVLRILAQHGEGDVAVVSHGAVGTLLFCALSGHAISRTFDQPSQGHWWKAVLPSLRPTSGWAPIAPR</sequence>
<organism evidence="1 2">
    <name type="scientific">Aureimonas phyllosphaerae</name>
    <dbReference type="NCBI Taxonomy" id="1166078"/>
    <lineage>
        <taxon>Bacteria</taxon>
        <taxon>Pseudomonadati</taxon>
        <taxon>Pseudomonadota</taxon>
        <taxon>Alphaproteobacteria</taxon>
        <taxon>Hyphomicrobiales</taxon>
        <taxon>Aurantimonadaceae</taxon>
        <taxon>Aureimonas</taxon>
    </lineage>
</organism>
<dbReference type="OrthoDB" id="34197at2"/>
<dbReference type="InterPro" id="IPR013078">
    <property type="entry name" value="His_Pase_superF_clade-1"/>
</dbReference>
<gene>
    <name evidence="1" type="ORF">GGR05_004345</name>
</gene>
<reference evidence="1 2" key="1">
    <citation type="submission" date="2020-08" db="EMBL/GenBank/DDBJ databases">
        <title>Genomic Encyclopedia of Type Strains, Phase IV (KMG-IV): sequencing the most valuable type-strain genomes for metagenomic binning, comparative biology and taxonomic classification.</title>
        <authorList>
            <person name="Goeker M."/>
        </authorList>
    </citation>
    <scope>NUCLEOTIDE SEQUENCE [LARGE SCALE GENOMIC DNA]</scope>
    <source>
        <strain evidence="1 2">DSM 25024</strain>
    </source>
</reference>
<keyword evidence="2" id="KW-1185">Reference proteome</keyword>
<accession>A0A7W6FWC1</accession>
<protein>
    <submittedName>
        <fullName evidence="1">Broad specificity phosphatase PhoE</fullName>
    </submittedName>
</protein>
<dbReference type="Proteomes" id="UP000531216">
    <property type="component" value="Unassembled WGS sequence"/>
</dbReference>